<organism evidence="2 3">
    <name type="scientific">Gossypium arboreum</name>
    <name type="common">Tree cotton</name>
    <name type="synonym">Gossypium nanking</name>
    <dbReference type="NCBI Taxonomy" id="29729"/>
    <lineage>
        <taxon>Eukaryota</taxon>
        <taxon>Viridiplantae</taxon>
        <taxon>Streptophyta</taxon>
        <taxon>Embryophyta</taxon>
        <taxon>Tracheophyta</taxon>
        <taxon>Spermatophyta</taxon>
        <taxon>Magnoliopsida</taxon>
        <taxon>eudicotyledons</taxon>
        <taxon>Gunneridae</taxon>
        <taxon>Pentapetalae</taxon>
        <taxon>rosids</taxon>
        <taxon>malvids</taxon>
        <taxon>Malvales</taxon>
        <taxon>Malvaceae</taxon>
        <taxon>Malvoideae</taxon>
        <taxon>Gossypium</taxon>
    </lineage>
</organism>
<protein>
    <submittedName>
        <fullName evidence="2">Uncharacterized protein</fullName>
    </submittedName>
</protein>
<proteinExistence type="predicted"/>
<comment type="caution">
    <text evidence="2">The sequence shown here is derived from an EMBL/GenBank/DDBJ whole genome shotgun (WGS) entry which is preliminary data.</text>
</comment>
<evidence type="ECO:0000313" key="2">
    <source>
        <dbReference type="EMBL" id="KAK5840551.1"/>
    </source>
</evidence>
<dbReference type="Proteomes" id="UP001358586">
    <property type="component" value="Chromosome 3"/>
</dbReference>
<keyword evidence="3" id="KW-1185">Reference proteome</keyword>
<keyword evidence="1" id="KW-0812">Transmembrane</keyword>
<keyword evidence="1" id="KW-0472">Membrane</keyword>
<keyword evidence="1" id="KW-1133">Transmembrane helix</keyword>
<name>A0ABR0QMH8_GOSAR</name>
<dbReference type="EMBL" id="JARKNE010000003">
    <property type="protein sequence ID" value="KAK5840551.1"/>
    <property type="molecule type" value="Genomic_DNA"/>
</dbReference>
<gene>
    <name evidence="2" type="ORF">PVK06_009453</name>
</gene>
<feature type="transmembrane region" description="Helical" evidence="1">
    <location>
        <begin position="83"/>
        <end position="106"/>
    </location>
</feature>
<evidence type="ECO:0000313" key="3">
    <source>
        <dbReference type="Proteomes" id="UP001358586"/>
    </source>
</evidence>
<accession>A0ABR0QMH8</accession>
<reference evidence="2 3" key="1">
    <citation type="submission" date="2023-03" db="EMBL/GenBank/DDBJ databases">
        <title>WGS of Gossypium arboreum.</title>
        <authorList>
            <person name="Yu D."/>
        </authorList>
    </citation>
    <scope>NUCLEOTIDE SEQUENCE [LARGE SCALE GENOMIC DNA]</scope>
    <source>
        <tissue evidence="2">Leaf</tissue>
    </source>
</reference>
<evidence type="ECO:0000256" key="1">
    <source>
        <dbReference type="SAM" id="Phobius"/>
    </source>
</evidence>
<feature type="transmembrane region" description="Helical" evidence="1">
    <location>
        <begin position="112"/>
        <end position="133"/>
    </location>
</feature>
<sequence length="135" mass="15407">MVPRSSLCQHLSQAVDYIAISLVFKVCNSSLCECMASVLVISTTPYWCKTLSKGLRGWVIFSLISKGPRIGIRFFWIGTRLRLSLFSYFFLSLLFFVGVLWSLVIGHLWPLWIGRWCLLSLIQISIKCALISIKQ</sequence>